<dbReference type="InterPro" id="IPR044524">
    <property type="entry name" value="Isoase_HisA-like"/>
</dbReference>
<evidence type="ECO:0000256" key="12">
    <source>
        <dbReference type="HAMAP-Rule" id="MF_01014"/>
    </source>
</evidence>
<organism evidence="15 16">
    <name type="scientific">Clostridium fermenticellae</name>
    <dbReference type="NCBI Taxonomy" id="2068654"/>
    <lineage>
        <taxon>Bacteria</taxon>
        <taxon>Bacillati</taxon>
        <taxon>Bacillota</taxon>
        <taxon>Clostridia</taxon>
        <taxon>Eubacteriales</taxon>
        <taxon>Clostridiaceae</taxon>
        <taxon>Clostridium</taxon>
    </lineage>
</organism>
<comment type="similarity">
    <text evidence="4 12 13">Belongs to the HisA/HisF family.</text>
</comment>
<dbReference type="PANTHER" id="PTHR43090">
    <property type="entry name" value="1-(5-PHOSPHORIBOSYL)-5-[(5-PHOSPHORIBOSYLAMINO)METHYLIDENEAMINO] IMIDAZOLE-4-CARBOXAMIDE ISOMERASE"/>
    <property type="match status" value="1"/>
</dbReference>
<evidence type="ECO:0000256" key="6">
    <source>
        <dbReference type="ARBA" id="ARBA00018464"/>
    </source>
</evidence>
<dbReference type="Pfam" id="PF00977">
    <property type="entry name" value="His_biosynth"/>
    <property type="match status" value="1"/>
</dbReference>
<sequence>MIIIPAIDLKEGNCVRLYQGKMSSAQVVARDAVKAALEFKAAGAEFIHMVDLDGAVRGKMYNLSQVIRVINETGLPVEVGGGIRNIETINNLIKNKISRVILGTAALNDFNMLEEAVKKYGEKIAVGIDAKDGRVAVDGWVNISKTDYIDFAKKIEDVGVKTIIFTDIGRDGTLKGANLMQLSEISSSVSCNIIASGGVSNIEDVKNLKNTGVYGVIIGKAIYSGAVSIQDAIEVGRN</sequence>
<evidence type="ECO:0000256" key="9">
    <source>
        <dbReference type="ARBA" id="ARBA00023102"/>
    </source>
</evidence>
<proteinExistence type="inferred from homology"/>
<dbReference type="InterPro" id="IPR011060">
    <property type="entry name" value="RibuloseP-bd_barrel"/>
</dbReference>
<evidence type="ECO:0000313" key="15">
    <source>
        <dbReference type="EMBL" id="AYD40099.1"/>
    </source>
</evidence>
<comment type="catalytic activity">
    <reaction evidence="1 12 14">
        <text>1-(5-phospho-beta-D-ribosyl)-5-[(5-phospho-beta-D-ribosylamino)methylideneamino]imidazole-4-carboxamide = 5-[(5-phospho-1-deoxy-D-ribulos-1-ylimino)methylamino]-1-(5-phospho-beta-D-ribosyl)imidazole-4-carboxamide</text>
        <dbReference type="Rhea" id="RHEA:15469"/>
        <dbReference type="ChEBI" id="CHEBI:58435"/>
        <dbReference type="ChEBI" id="CHEBI:58525"/>
        <dbReference type="EC" id="5.3.1.16"/>
    </reaction>
</comment>
<evidence type="ECO:0000256" key="2">
    <source>
        <dbReference type="ARBA" id="ARBA00004496"/>
    </source>
</evidence>
<evidence type="ECO:0000256" key="8">
    <source>
        <dbReference type="ARBA" id="ARBA00022605"/>
    </source>
</evidence>
<name>A0A386H314_9CLOT</name>
<reference evidence="15 16" key="1">
    <citation type="journal article" date="2019" name="Int. J. Syst. Evol. Microbiol.">
        <title>Clostridium fermenticellae sp. nov., isolated from the mud in a fermentation cellar for the production of the Chinese liquor, baijiu.</title>
        <authorList>
            <person name="Xu P.X."/>
            <person name="Chai L.J."/>
            <person name="Qiu T."/>
            <person name="Zhang X.J."/>
            <person name="Lu Z.M."/>
            <person name="Xiao C."/>
            <person name="Wang S.T."/>
            <person name="Shen C.H."/>
            <person name="Shi J.S."/>
            <person name="Xu Z.H."/>
        </authorList>
    </citation>
    <scope>NUCLEOTIDE SEQUENCE [LARGE SCALE GENOMIC DNA]</scope>
    <source>
        <strain evidence="15 16">JN500901</strain>
    </source>
</reference>
<dbReference type="InterPro" id="IPR013785">
    <property type="entry name" value="Aldolase_TIM"/>
</dbReference>
<evidence type="ECO:0000256" key="13">
    <source>
        <dbReference type="RuleBase" id="RU003657"/>
    </source>
</evidence>
<evidence type="ECO:0000256" key="3">
    <source>
        <dbReference type="ARBA" id="ARBA00005133"/>
    </source>
</evidence>
<gene>
    <name evidence="12 15" type="primary">hisA</name>
    <name evidence="15" type="ORF">D4Z93_06040</name>
</gene>
<comment type="subcellular location">
    <subcellularLocation>
        <location evidence="2 12 14">Cytoplasm</location>
    </subcellularLocation>
</comment>
<evidence type="ECO:0000256" key="11">
    <source>
        <dbReference type="ARBA" id="ARBA00030547"/>
    </source>
</evidence>
<keyword evidence="16" id="KW-1185">Reference proteome</keyword>
<dbReference type="FunFam" id="3.20.20.70:FF:000009">
    <property type="entry name" value="1-(5-phosphoribosyl)-5-[(5-phosphoribosylamino)methylideneamino] imidazole-4-carboxamide isomerase"/>
    <property type="match status" value="1"/>
</dbReference>
<evidence type="ECO:0000256" key="7">
    <source>
        <dbReference type="ARBA" id="ARBA00022490"/>
    </source>
</evidence>
<dbReference type="UniPathway" id="UPA00031">
    <property type="reaction ID" value="UER00009"/>
</dbReference>
<keyword evidence="8 12" id="KW-0028">Amino-acid biosynthesis</keyword>
<dbReference type="KEGG" id="cfer:D4Z93_06040"/>
<accession>A0A386H314</accession>
<dbReference type="Gene3D" id="3.20.20.70">
    <property type="entry name" value="Aldolase class I"/>
    <property type="match status" value="1"/>
</dbReference>
<dbReference type="InterPro" id="IPR006063">
    <property type="entry name" value="HisA_bact_arch"/>
</dbReference>
<dbReference type="NCBIfam" id="TIGR00007">
    <property type="entry name" value="1-(5-phosphoribosyl)-5-[(5-phosphoribosylamino)methylideneamino]imidazole-4-carboxamide isomerase"/>
    <property type="match status" value="1"/>
</dbReference>
<feature type="active site" description="Proton donor" evidence="12">
    <location>
        <position position="129"/>
    </location>
</feature>
<dbReference type="GO" id="GO:0000162">
    <property type="term" value="P:L-tryptophan biosynthetic process"/>
    <property type="evidence" value="ECO:0007669"/>
    <property type="project" value="TreeGrafter"/>
</dbReference>
<dbReference type="InterPro" id="IPR023016">
    <property type="entry name" value="HisA/PriA"/>
</dbReference>
<dbReference type="AlphaFoldDB" id="A0A386H314"/>
<dbReference type="SUPFAM" id="SSF51366">
    <property type="entry name" value="Ribulose-phoshate binding barrel"/>
    <property type="match status" value="1"/>
</dbReference>
<dbReference type="EMBL" id="CP032416">
    <property type="protein sequence ID" value="AYD40099.1"/>
    <property type="molecule type" value="Genomic_DNA"/>
</dbReference>
<keyword evidence="7 12" id="KW-0963">Cytoplasm</keyword>
<evidence type="ECO:0000256" key="14">
    <source>
        <dbReference type="RuleBase" id="RU003658"/>
    </source>
</evidence>
<evidence type="ECO:0000256" key="10">
    <source>
        <dbReference type="ARBA" id="ARBA00023235"/>
    </source>
</evidence>
<dbReference type="CDD" id="cd04732">
    <property type="entry name" value="HisA"/>
    <property type="match status" value="1"/>
</dbReference>
<dbReference type="RefSeq" id="WP_119971298.1">
    <property type="nucleotide sequence ID" value="NZ_CP032416.1"/>
</dbReference>
<dbReference type="HAMAP" id="MF_01014">
    <property type="entry name" value="HisA"/>
    <property type="match status" value="1"/>
</dbReference>
<dbReference type="GO" id="GO:0003949">
    <property type="term" value="F:1-(5-phosphoribosyl)-5-[(5-phosphoribosylamino)methylideneamino]imidazole-4-carboxamide isomerase activity"/>
    <property type="evidence" value="ECO:0007669"/>
    <property type="project" value="UniProtKB-UniRule"/>
</dbReference>
<keyword evidence="9 12" id="KW-0368">Histidine biosynthesis</keyword>
<dbReference type="EC" id="5.3.1.16" evidence="5 12"/>
<dbReference type="GO" id="GO:0000105">
    <property type="term" value="P:L-histidine biosynthetic process"/>
    <property type="evidence" value="ECO:0007669"/>
    <property type="project" value="UniProtKB-UniRule"/>
</dbReference>
<dbReference type="PANTHER" id="PTHR43090:SF2">
    <property type="entry name" value="1-(5-PHOSPHORIBOSYL)-5-[(5-PHOSPHORIBOSYLAMINO)METHYLIDENEAMINO] IMIDAZOLE-4-CARBOXAMIDE ISOMERASE"/>
    <property type="match status" value="1"/>
</dbReference>
<evidence type="ECO:0000313" key="16">
    <source>
        <dbReference type="Proteomes" id="UP000266301"/>
    </source>
</evidence>
<dbReference type="OrthoDB" id="9807749at2"/>
<evidence type="ECO:0000256" key="5">
    <source>
        <dbReference type="ARBA" id="ARBA00012550"/>
    </source>
</evidence>
<dbReference type="Proteomes" id="UP000266301">
    <property type="component" value="Chromosome"/>
</dbReference>
<feature type="active site" description="Proton acceptor" evidence="12">
    <location>
        <position position="8"/>
    </location>
</feature>
<dbReference type="InterPro" id="IPR006062">
    <property type="entry name" value="His_biosynth"/>
</dbReference>
<comment type="pathway">
    <text evidence="3 12 14">Amino-acid biosynthesis; L-histidine biosynthesis; L-histidine from 5-phospho-alpha-D-ribose 1-diphosphate: step 4/9.</text>
</comment>
<protein>
    <recommendedName>
        <fullName evidence="6 12">1-(5-phosphoribosyl)-5-[(5-phosphoribosylamino)methylideneamino] imidazole-4-carboxamide isomerase</fullName>
        <ecNumber evidence="5 12">5.3.1.16</ecNumber>
    </recommendedName>
    <alternativeName>
        <fullName evidence="11 12">Phosphoribosylformimino-5-aminoimidazole carboxamide ribotide isomerase</fullName>
    </alternativeName>
</protein>
<keyword evidence="10 12" id="KW-0413">Isomerase</keyword>
<evidence type="ECO:0000256" key="4">
    <source>
        <dbReference type="ARBA" id="ARBA00009667"/>
    </source>
</evidence>
<evidence type="ECO:0000256" key="1">
    <source>
        <dbReference type="ARBA" id="ARBA00000901"/>
    </source>
</evidence>
<dbReference type="GO" id="GO:0005737">
    <property type="term" value="C:cytoplasm"/>
    <property type="evidence" value="ECO:0007669"/>
    <property type="project" value="UniProtKB-SubCell"/>
</dbReference>